<feature type="transmembrane region" description="Helical" evidence="7">
    <location>
        <begin position="148"/>
        <end position="171"/>
    </location>
</feature>
<feature type="compositionally biased region" description="Low complexity" evidence="6">
    <location>
        <begin position="468"/>
        <end position="482"/>
    </location>
</feature>
<evidence type="ECO:0000313" key="10">
    <source>
        <dbReference type="Proteomes" id="UP001365128"/>
    </source>
</evidence>
<dbReference type="InterPro" id="IPR052337">
    <property type="entry name" value="SAT4-like"/>
</dbReference>
<feature type="compositionally biased region" description="Low complexity" evidence="6">
    <location>
        <begin position="603"/>
        <end position="614"/>
    </location>
</feature>
<evidence type="ECO:0000256" key="7">
    <source>
        <dbReference type="SAM" id="Phobius"/>
    </source>
</evidence>
<comment type="similarity">
    <text evidence="5">Belongs to the SAT4 family.</text>
</comment>
<feature type="transmembrane region" description="Helical" evidence="7">
    <location>
        <begin position="61"/>
        <end position="87"/>
    </location>
</feature>
<evidence type="ECO:0000256" key="2">
    <source>
        <dbReference type="ARBA" id="ARBA00022692"/>
    </source>
</evidence>
<dbReference type="Proteomes" id="UP001365128">
    <property type="component" value="Unassembled WGS sequence"/>
</dbReference>
<reference evidence="9 10" key="1">
    <citation type="submission" date="2024-04" db="EMBL/GenBank/DDBJ databases">
        <title>Phyllosticta paracitricarpa is synonymous to the EU quarantine fungus P. citricarpa based on phylogenomic analyses.</title>
        <authorList>
            <consortium name="Lawrence Berkeley National Laboratory"/>
            <person name="Van Ingen-Buijs V.A."/>
            <person name="Van Westerhoven A.C."/>
            <person name="Haridas S."/>
            <person name="Skiadas P."/>
            <person name="Martin F."/>
            <person name="Groenewald J.Z."/>
            <person name="Crous P.W."/>
            <person name="Seidl M.F."/>
        </authorList>
    </citation>
    <scope>NUCLEOTIDE SEQUENCE [LARGE SCALE GENOMIC DNA]</scope>
    <source>
        <strain evidence="9 10">CBS 122670</strain>
    </source>
</reference>
<keyword evidence="3 7" id="KW-1133">Transmembrane helix</keyword>
<feature type="compositionally biased region" description="Low complexity" evidence="6">
    <location>
        <begin position="506"/>
        <end position="521"/>
    </location>
</feature>
<organism evidence="9 10">
    <name type="scientific">Phyllosticta citricarpa</name>
    <dbReference type="NCBI Taxonomy" id="55181"/>
    <lineage>
        <taxon>Eukaryota</taxon>
        <taxon>Fungi</taxon>
        <taxon>Dikarya</taxon>
        <taxon>Ascomycota</taxon>
        <taxon>Pezizomycotina</taxon>
        <taxon>Dothideomycetes</taxon>
        <taxon>Dothideomycetes incertae sedis</taxon>
        <taxon>Botryosphaeriales</taxon>
        <taxon>Phyllostictaceae</taxon>
        <taxon>Phyllosticta</taxon>
    </lineage>
</organism>
<evidence type="ECO:0000256" key="6">
    <source>
        <dbReference type="SAM" id="MobiDB-lite"/>
    </source>
</evidence>
<evidence type="ECO:0000256" key="1">
    <source>
        <dbReference type="ARBA" id="ARBA00004141"/>
    </source>
</evidence>
<name>A0ABR1MEV0_9PEZI</name>
<accession>A0ABR1MEV0</accession>
<dbReference type="Pfam" id="PF20684">
    <property type="entry name" value="Fung_rhodopsin"/>
    <property type="match status" value="1"/>
</dbReference>
<keyword evidence="4 7" id="KW-0472">Membrane</keyword>
<feature type="transmembrane region" description="Helical" evidence="7">
    <location>
        <begin position="259"/>
        <end position="282"/>
    </location>
</feature>
<dbReference type="EMBL" id="JBBPDW010000012">
    <property type="protein sequence ID" value="KAK7547580.1"/>
    <property type="molecule type" value="Genomic_DNA"/>
</dbReference>
<feature type="compositionally biased region" description="Polar residues" evidence="6">
    <location>
        <begin position="575"/>
        <end position="587"/>
    </location>
</feature>
<evidence type="ECO:0000313" key="9">
    <source>
        <dbReference type="EMBL" id="KAK7547580.1"/>
    </source>
</evidence>
<protein>
    <recommendedName>
        <fullName evidence="8">Rhodopsin domain-containing protein</fullName>
    </recommendedName>
</protein>
<feature type="transmembrane region" description="Helical" evidence="7">
    <location>
        <begin position="107"/>
        <end position="128"/>
    </location>
</feature>
<feature type="transmembrane region" description="Helical" evidence="7">
    <location>
        <begin position="28"/>
        <end position="49"/>
    </location>
</feature>
<evidence type="ECO:0000256" key="5">
    <source>
        <dbReference type="ARBA" id="ARBA00038359"/>
    </source>
</evidence>
<dbReference type="PANTHER" id="PTHR33048:SF129">
    <property type="entry name" value="INTEGRAL MEMBRANE PROTEIN-RELATED"/>
    <property type="match status" value="1"/>
</dbReference>
<proteinExistence type="inferred from homology"/>
<comment type="subcellular location">
    <subcellularLocation>
        <location evidence="1">Membrane</location>
        <topology evidence="1">Multi-pass membrane protein</topology>
    </subcellularLocation>
</comment>
<dbReference type="PANTHER" id="PTHR33048">
    <property type="entry name" value="PTH11-LIKE INTEGRAL MEMBRANE PROTEIN (AFU_ORTHOLOGUE AFUA_5G11245)"/>
    <property type="match status" value="1"/>
</dbReference>
<comment type="caution">
    <text evidence="9">The sequence shown here is derived from an EMBL/GenBank/DDBJ whole genome shotgun (WGS) entry which is preliminary data.</text>
</comment>
<sequence>MSSLYPLDEIVKWPKPNYTNPSTRGDGIVVVNAVLAAISLTMLALRIYSRVFLKRWFGSDDVYMIMAFVLAVGLSTTIILAFQRFYWNRHIWDIPLWSIQPTIKVGMAARLIFPTVIFFTRQSLLAFYSRLFNAPDIQWAKWTLRGAFAINIANWVFITVATCLVCIPMRTFWSFIPPKGSHCINQNALNLVASIINVLIDTLVAVLPIPTVLSMRLPLQQRITTCVLFGLGFIVLVAACVRTWLTWRSLLVVDSTWEAYPLFMVATVEAYLGLICASAPALRPLVARYLEPVILRASRGIYRFMRGGLNSYATGSSILPMEEAGGRAAYSSVDLPQISVSPSKSDYIYDRKDSRTGFIRVAADFPPKTIPDTPRSWHTKTPSEEIVRDEHQDVGGFVGYAERMSACPMPPPRAIFIERRSTSRPPSLDIVVANAGTPRPLLASRNSIISNASSRSTHSHATKRDSAGSDSMDMLSSSPSMSPRTFEITCTQRIEQTSMDVERATQEVAEQQQQPPAAAAASSKREDDQGRRGIVPRKSIRRLRSSKESFDHSSMPGAAGDGADSPLGSPIAVTASATAESMQSNLMSRREPRKKSLHRAAWSSLSSFRGRSSM</sequence>
<keyword evidence="2 7" id="KW-0812">Transmembrane</keyword>
<evidence type="ECO:0000256" key="3">
    <source>
        <dbReference type="ARBA" id="ARBA00022989"/>
    </source>
</evidence>
<evidence type="ECO:0000256" key="4">
    <source>
        <dbReference type="ARBA" id="ARBA00023136"/>
    </source>
</evidence>
<feature type="region of interest" description="Disordered" evidence="6">
    <location>
        <begin position="450"/>
        <end position="484"/>
    </location>
</feature>
<dbReference type="InterPro" id="IPR049326">
    <property type="entry name" value="Rhodopsin_dom_fungi"/>
</dbReference>
<feature type="transmembrane region" description="Helical" evidence="7">
    <location>
        <begin position="191"/>
        <end position="213"/>
    </location>
</feature>
<feature type="compositionally biased region" description="Basic residues" evidence="6">
    <location>
        <begin position="534"/>
        <end position="544"/>
    </location>
</feature>
<feature type="region of interest" description="Disordered" evidence="6">
    <location>
        <begin position="499"/>
        <end position="614"/>
    </location>
</feature>
<keyword evidence="10" id="KW-1185">Reference proteome</keyword>
<feature type="transmembrane region" description="Helical" evidence="7">
    <location>
        <begin position="225"/>
        <end position="247"/>
    </location>
</feature>
<gene>
    <name evidence="9" type="ORF">IWX46DRAFT_55023</name>
</gene>
<evidence type="ECO:0000259" key="8">
    <source>
        <dbReference type="Pfam" id="PF20684"/>
    </source>
</evidence>
<feature type="domain" description="Rhodopsin" evidence="8">
    <location>
        <begin position="45"/>
        <end position="288"/>
    </location>
</feature>